<evidence type="ECO:0000313" key="3">
    <source>
        <dbReference type="Proteomes" id="UP000030686"/>
    </source>
</evidence>
<evidence type="ECO:0000313" key="2">
    <source>
        <dbReference type="EMBL" id="CDM38081.1"/>
    </source>
</evidence>
<feature type="region of interest" description="Disordered" evidence="1">
    <location>
        <begin position="54"/>
        <end position="82"/>
    </location>
</feature>
<feature type="compositionally biased region" description="Polar residues" evidence="1">
    <location>
        <begin position="71"/>
        <end position="82"/>
    </location>
</feature>
<dbReference type="EMBL" id="HG792022">
    <property type="protein sequence ID" value="CDM38081.1"/>
    <property type="molecule type" value="Genomic_DNA"/>
</dbReference>
<evidence type="ECO:0000256" key="1">
    <source>
        <dbReference type="SAM" id="MobiDB-lite"/>
    </source>
</evidence>
<gene>
    <name evidence="2" type="ORF">PROQFM164_S08g000132</name>
</gene>
<keyword evidence="3" id="KW-1185">Reference proteome</keyword>
<dbReference type="OrthoDB" id="4369213at2759"/>
<reference evidence="2" key="1">
    <citation type="journal article" date="2014" name="Nat. Commun.">
        <title>Multiple recent horizontal transfers of a large genomic region in cheese making fungi.</title>
        <authorList>
            <person name="Cheeseman K."/>
            <person name="Ropars J."/>
            <person name="Renault P."/>
            <person name="Dupont J."/>
            <person name="Gouzy J."/>
            <person name="Branca A."/>
            <person name="Abraham A.L."/>
            <person name="Ceppi M."/>
            <person name="Conseiller E."/>
            <person name="Debuchy R."/>
            <person name="Malagnac F."/>
            <person name="Goarin A."/>
            <person name="Silar P."/>
            <person name="Lacoste S."/>
            <person name="Sallet E."/>
            <person name="Bensimon A."/>
            <person name="Giraud T."/>
            <person name="Brygoo Y."/>
        </authorList>
    </citation>
    <scope>NUCLEOTIDE SEQUENCE [LARGE SCALE GENOMIC DNA]</scope>
    <source>
        <strain evidence="2">FM164</strain>
    </source>
</reference>
<organism evidence="2 3">
    <name type="scientific">Penicillium roqueforti (strain FM164)</name>
    <dbReference type="NCBI Taxonomy" id="1365484"/>
    <lineage>
        <taxon>Eukaryota</taxon>
        <taxon>Fungi</taxon>
        <taxon>Dikarya</taxon>
        <taxon>Ascomycota</taxon>
        <taxon>Pezizomycotina</taxon>
        <taxon>Eurotiomycetes</taxon>
        <taxon>Eurotiomycetidae</taxon>
        <taxon>Eurotiales</taxon>
        <taxon>Aspergillaceae</taxon>
        <taxon>Penicillium</taxon>
    </lineage>
</organism>
<proteinExistence type="predicted"/>
<accession>W6QQ12</accession>
<name>W6QQ12_PENRF</name>
<sequence length="82" mass="8630">MRSRSPPSPLSSAINQVLKACQITMQSAAFLEKEIPADEGLSVQEASQLITELVEASEAPPPPHARKPSTGGRTTSTGCIKV</sequence>
<dbReference type="AlphaFoldDB" id="W6QQ12"/>
<dbReference type="Proteomes" id="UP000030686">
    <property type="component" value="Unassembled WGS sequence"/>
</dbReference>
<protein>
    <submittedName>
        <fullName evidence="2">Uncharacterized protein</fullName>
    </submittedName>
</protein>